<evidence type="ECO:0000313" key="4">
    <source>
        <dbReference type="Proteomes" id="UP001372338"/>
    </source>
</evidence>
<comment type="caution">
    <text evidence="3">The sequence shown here is derived from an EMBL/GenBank/DDBJ whole genome shotgun (WGS) entry which is preliminary data.</text>
</comment>
<feature type="signal peptide" evidence="2">
    <location>
        <begin position="1"/>
        <end position="22"/>
    </location>
</feature>
<keyword evidence="4" id="KW-1185">Reference proteome</keyword>
<feature type="compositionally biased region" description="Basic and acidic residues" evidence="1">
    <location>
        <begin position="85"/>
        <end position="95"/>
    </location>
</feature>
<feature type="region of interest" description="Disordered" evidence="1">
    <location>
        <begin position="76"/>
        <end position="95"/>
    </location>
</feature>
<dbReference type="AlphaFoldDB" id="A0AAN9P9P7"/>
<dbReference type="EMBL" id="JAYWIO010000001">
    <property type="protein sequence ID" value="KAK7290690.1"/>
    <property type="molecule type" value="Genomic_DNA"/>
</dbReference>
<evidence type="ECO:0000313" key="3">
    <source>
        <dbReference type="EMBL" id="KAK7290690.1"/>
    </source>
</evidence>
<sequence length="95" mass="10618">MLHKAPLQLLIIILLIISFVLSSSANSSRRSLLQKKDKSTSQATPVEDVSELKNGEKMFDISEEFMVEGRMDFERNDYPGAGANNRHDPKTPGRA</sequence>
<evidence type="ECO:0000256" key="2">
    <source>
        <dbReference type="SAM" id="SignalP"/>
    </source>
</evidence>
<organism evidence="3 4">
    <name type="scientific">Crotalaria pallida</name>
    <name type="common">Smooth rattlebox</name>
    <name type="synonym">Crotalaria striata</name>
    <dbReference type="NCBI Taxonomy" id="3830"/>
    <lineage>
        <taxon>Eukaryota</taxon>
        <taxon>Viridiplantae</taxon>
        <taxon>Streptophyta</taxon>
        <taxon>Embryophyta</taxon>
        <taxon>Tracheophyta</taxon>
        <taxon>Spermatophyta</taxon>
        <taxon>Magnoliopsida</taxon>
        <taxon>eudicotyledons</taxon>
        <taxon>Gunneridae</taxon>
        <taxon>Pentapetalae</taxon>
        <taxon>rosids</taxon>
        <taxon>fabids</taxon>
        <taxon>Fabales</taxon>
        <taxon>Fabaceae</taxon>
        <taxon>Papilionoideae</taxon>
        <taxon>50 kb inversion clade</taxon>
        <taxon>genistoids sensu lato</taxon>
        <taxon>core genistoids</taxon>
        <taxon>Crotalarieae</taxon>
        <taxon>Crotalaria</taxon>
    </lineage>
</organism>
<evidence type="ECO:0000256" key="1">
    <source>
        <dbReference type="SAM" id="MobiDB-lite"/>
    </source>
</evidence>
<protein>
    <submittedName>
        <fullName evidence="3">Uncharacterized protein</fullName>
    </submittedName>
</protein>
<accession>A0AAN9P9P7</accession>
<reference evidence="3 4" key="1">
    <citation type="submission" date="2024-01" db="EMBL/GenBank/DDBJ databases">
        <title>The genomes of 5 underutilized Papilionoideae crops provide insights into root nodulation and disease resistanc.</title>
        <authorList>
            <person name="Yuan L."/>
        </authorList>
    </citation>
    <scope>NUCLEOTIDE SEQUENCE [LARGE SCALE GENOMIC DNA]</scope>
    <source>
        <strain evidence="3">ZHUSHIDOU_FW_LH</strain>
        <tissue evidence="3">Leaf</tissue>
    </source>
</reference>
<gene>
    <name evidence="3" type="ORF">RIF29_05287</name>
</gene>
<name>A0AAN9P9P7_CROPI</name>
<feature type="region of interest" description="Disordered" evidence="1">
    <location>
        <begin position="30"/>
        <end position="50"/>
    </location>
</feature>
<dbReference type="PANTHER" id="PTHR33474:SF18">
    <property type="entry name" value="PROTEIN, PUTATIVE-RELATED"/>
    <property type="match status" value="1"/>
</dbReference>
<proteinExistence type="predicted"/>
<dbReference type="Proteomes" id="UP001372338">
    <property type="component" value="Unassembled WGS sequence"/>
</dbReference>
<feature type="chain" id="PRO_5042873603" evidence="2">
    <location>
        <begin position="23"/>
        <end position="95"/>
    </location>
</feature>
<dbReference type="PANTHER" id="PTHR33474">
    <property type="entry name" value="TRANSMEMBRANE PROTEIN"/>
    <property type="match status" value="1"/>
</dbReference>
<keyword evidence="2" id="KW-0732">Signal</keyword>